<feature type="compositionally biased region" description="Basic and acidic residues" evidence="1">
    <location>
        <begin position="101"/>
        <end position="112"/>
    </location>
</feature>
<dbReference type="Pfam" id="PF03109">
    <property type="entry name" value="ABC1"/>
    <property type="match status" value="1"/>
</dbReference>
<dbReference type="STRING" id="946122.A0A0C2WYX7"/>
<keyword evidence="4" id="KW-1185">Reference proteome</keyword>
<reference evidence="3 4" key="1">
    <citation type="submission" date="2014-04" db="EMBL/GenBank/DDBJ databases">
        <title>Evolutionary Origins and Diversification of the Mycorrhizal Mutualists.</title>
        <authorList>
            <consortium name="DOE Joint Genome Institute"/>
            <consortium name="Mycorrhizal Genomics Consortium"/>
            <person name="Kohler A."/>
            <person name="Kuo A."/>
            <person name="Nagy L.G."/>
            <person name="Floudas D."/>
            <person name="Copeland A."/>
            <person name="Barry K.W."/>
            <person name="Cichocki N."/>
            <person name="Veneault-Fourrey C."/>
            <person name="LaButti K."/>
            <person name="Lindquist E.A."/>
            <person name="Lipzen A."/>
            <person name="Lundell T."/>
            <person name="Morin E."/>
            <person name="Murat C."/>
            <person name="Riley R."/>
            <person name="Ohm R."/>
            <person name="Sun H."/>
            <person name="Tunlid A."/>
            <person name="Henrissat B."/>
            <person name="Grigoriev I.V."/>
            <person name="Hibbett D.S."/>
            <person name="Martin F."/>
        </authorList>
    </citation>
    <scope>NUCLEOTIDE SEQUENCE [LARGE SCALE GENOMIC DNA]</scope>
    <source>
        <strain evidence="3 4">Koide BX008</strain>
    </source>
</reference>
<dbReference type="EMBL" id="KN818282">
    <property type="protein sequence ID" value="KIL61608.1"/>
    <property type="molecule type" value="Genomic_DNA"/>
</dbReference>
<accession>A0A0C2WYX7</accession>
<gene>
    <name evidence="3" type="ORF">M378DRAFT_166726</name>
</gene>
<dbReference type="InParanoid" id="A0A0C2WYX7"/>
<name>A0A0C2WYX7_AMAMK</name>
<evidence type="ECO:0000256" key="1">
    <source>
        <dbReference type="SAM" id="MobiDB-lite"/>
    </source>
</evidence>
<dbReference type="Gene3D" id="1.10.510.10">
    <property type="entry name" value="Transferase(Phosphotransferase) domain 1"/>
    <property type="match status" value="1"/>
</dbReference>
<organism evidence="3 4">
    <name type="scientific">Amanita muscaria (strain Koide BX008)</name>
    <dbReference type="NCBI Taxonomy" id="946122"/>
    <lineage>
        <taxon>Eukaryota</taxon>
        <taxon>Fungi</taxon>
        <taxon>Dikarya</taxon>
        <taxon>Basidiomycota</taxon>
        <taxon>Agaricomycotina</taxon>
        <taxon>Agaricomycetes</taxon>
        <taxon>Agaricomycetidae</taxon>
        <taxon>Agaricales</taxon>
        <taxon>Pluteineae</taxon>
        <taxon>Amanitaceae</taxon>
        <taxon>Amanita</taxon>
    </lineage>
</organism>
<evidence type="ECO:0000259" key="2">
    <source>
        <dbReference type="Pfam" id="PF03109"/>
    </source>
</evidence>
<dbReference type="InterPro" id="IPR011009">
    <property type="entry name" value="Kinase-like_dom_sf"/>
</dbReference>
<dbReference type="SUPFAM" id="SSF56112">
    <property type="entry name" value="Protein kinase-like (PK-like)"/>
    <property type="match status" value="1"/>
</dbReference>
<protein>
    <recommendedName>
        <fullName evidence="2">ABC1 atypical kinase-like domain-containing protein</fullName>
    </recommendedName>
</protein>
<dbReference type="AlphaFoldDB" id="A0A0C2WYX7"/>
<proteinExistence type="predicted"/>
<dbReference type="Proteomes" id="UP000054549">
    <property type="component" value="Unassembled WGS sequence"/>
</dbReference>
<dbReference type="OrthoDB" id="3269050at2759"/>
<dbReference type="HOGENOM" id="CLU_054599_1_0_1"/>
<dbReference type="InterPro" id="IPR004147">
    <property type="entry name" value="ABC1_dom"/>
</dbReference>
<evidence type="ECO:0000313" key="4">
    <source>
        <dbReference type="Proteomes" id="UP000054549"/>
    </source>
</evidence>
<feature type="region of interest" description="Disordered" evidence="1">
    <location>
        <begin position="101"/>
        <end position="120"/>
    </location>
</feature>
<feature type="domain" description="ABC1 atypical kinase-like" evidence="2">
    <location>
        <begin position="184"/>
        <end position="259"/>
    </location>
</feature>
<evidence type="ECO:0000313" key="3">
    <source>
        <dbReference type="EMBL" id="KIL61608.1"/>
    </source>
</evidence>
<sequence length="291" mass="32942">MSSVEPELPEYYQLGASLSLNLGTTNNPLSLRVLRAFTPFTMAQAILVEHDPGKDSSANLHLPETFLLKVYDPKFYSHRLPQGSSPARPWTLEAEMTAAAERQEENLGRDPDFEPWSQPDDDDAPGWEEWYYQNAELQYHAEVSAYGRLEVLQSTTVVRCYGTGLLQVPQRAFAPHALLLEFIPDVKTLDQVDPKVVPPNLIHSLLETTKEFGKLGVVHTDLNPGNILFSPSDHPLRAVIIDFGESGVREDETDEEWQEIVDQNRDPVWMRKRLQQFLGDMMPHEQATCSS</sequence>